<feature type="chain" id="PRO_5041394065" description="DUF4789 domain-containing protein" evidence="1">
    <location>
        <begin position="27"/>
        <end position="253"/>
    </location>
</feature>
<name>A0AA39F426_MICHY</name>
<feature type="signal peptide" evidence="1">
    <location>
        <begin position="1"/>
        <end position="26"/>
    </location>
</feature>
<reference evidence="2" key="2">
    <citation type="submission" date="2023-03" db="EMBL/GenBank/DDBJ databases">
        <authorList>
            <person name="Inwood S.N."/>
            <person name="Skelly J.G."/>
            <person name="Guhlin J."/>
            <person name="Harrop T.W.R."/>
            <person name="Goldson S.G."/>
            <person name="Dearden P.K."/>
        </authorList>
    </citation>
    <scope>NUCLEOTIDE SEQUENCE</scope>
    <source>
        <strain evidence="2">Lincoln</strain>
        <tissue evidence="2">Whole body</tissue>
    </source>
</reference>
<dbReference type="PANTHER" id="PTHR21177">
    <property type="entry name" value="IP06524P-RELATED"/>
    <property type="match status" value="1"/>
</dbReference>
<reference evidence="2" key="1">
    <citation type="journal article" date="2023" name="bioRxiv">
        <title>Scaffold-level genome assemblies of two parasitoid biocontrol wasps reveal the parthenogenesis mechanism and an associated novel virus.</title>
        <authorList>
            <person name="Inwood S."/>
            <person name="Skelly J."/>
            <person name="Guhlin J."/>
            <person name="Harrop T."/>
            <person name="Goldson S."/>
            <person name="Dearden P."/>
        </authorList>
    </citation>
    <scope>NUCLEOTIDE SEQUENCE</scope>
    <source>
        <strain evidence="2">Lincoln</strain>
        <tissue evidence="2">Whole body</tissue>
    </source>
</reference>
<evidence type="ECO:0000256" key="1">
    <source>
        <dbReference type="SAM" id="SignalP"/>
    </source>
</evidence>
<protein>
    <recommendedName>
        <fullName evidence="4">DUF4789 domain-containing protein</fullName>
    </recommendedName>
</protein>
<dbReference type="AlphaFoldDB" id="A0AA39F426"/>
<sequence>MMINSCTMQILFGCFLCLLFVADAKTAIVPPPWANPVHNPCAVQPRGWQLLYWPDDGKCYKIFQIGSPCPDTMELGPSAMNGGVVAECRCPPGTAQSPRDALCHKIFTKASCPRGQYFSPVPDAPNSHGSKRRWGVCREPESCSEDGKIFWPRSGKCYDKLTRGPCPMGQLLTLDNENFAICACSSNGELGAYYWQGEVPGCHEHYSKGPCTELGELFLPGGICGCHRNLPHYHSSTNMCYSLVLDQFDLAML</sequence>
<organism evidence="2 3">
    <name type="scientific">Microctonus hyperodae</name>
    <name type="common">Parasitoid wasp</name>
    <dbReference type="NCBI Taxonomy" id="165561"/>
    <lineage>
        <taxon>Eukaryota</taxon>
        <taxon>Metazoa</taxon>
        <taxon>Ecdysozoa</taxon>
        <taxon>Arthropoda</taxon>
        <taxon>Hexapoda</taxon>
        <taxon>Insecta</taxon>
        <taxon>Pterygota</taxon>
        <taxon>Neoptera</taxon>
        <taxon>Endopterygota</taxon>
        <taxon>Hymenoptera</taxon>
        <taxon>Apocrita</taxon>
        <taxon>Ichneumonoidea</taxon>
        <taxon>Braconidae</taxon>
        <taxon>Euphorinae</taxon>
        <taxon>Microctonus</taxon>
    </lineage>
</organism>
<keyword evidence="1" id="KW-0732">Signal</keyword>
<comment type="caution">
    <text evidence="2">The sequence shown here is derived from an EMBL/GenBank/DDBJ whole genome shotgun (WGS) entry which is preliminary data.</text>
</comment>
<dbReference type="Proteomes" id="UP001168972">
    <property type="component" value="Unassembled WGS sequence"/>
</dbReference>
<keyword evidence="3" id="KW-1185">Reference proteome</keyword>
<gene>
    <name evidence="2" type="ORF">PV327_006337</name>
</gene>
<evidence type="ECO:0008006" key="4">
    <source>
        <dbReference type="Google" id="ProtNLM"/>
    </source>
</evidence>
<accession>A0AA39F426</accession>
<dbReference type="EMBL" id="JAQQBR010001833">
    <property type="protein sequence ID" value="KAK0162569.1"/>
    <property type="molecule type" value="Genomic_DNA"/>
</dbReference>
<proteinExistence type="predicted"/>
<evidence type="ECO:0000313" key="2">
    <source>
        <dbReference type="EMBL" id="KAK0162569.1"/>
    </source>
</evidence>
<evidence type="ECO:0000313" key="3">
    <source>
        <dbReference type="Proteomes" id="UP001168972"/>
    </source>
</evidence>